<dbReference type="InterPro" id="IPR029479">
    <property type="entry name" value="Nitroreductase"/>
</dbReference>
<evidence type="ECO:0000259" key="2">
    <source>
        <dbReference type="Pfam" id="PF00881"/>
    </source>
</evidence>
<sequence>MASGPDTATLRRVLDAAAWAPSVQNSQPWRWHVDAEGLHLDADWNRSLGDSPFDRSDVLLACGAVLDHCALALSAAGWGARIHRFPDRAGRLASFEVIESEPRPAARELAEVIPRRRSDRRDYGGSSLPSTTVELLLIRAARLGVQMGVVPKDRWSRLDDGQVQLHYGRAADHPHRDGDGMLLVLATDDEDDLARLRAGEAASHLLLSATALELASCPFTDPLRAARDRLALACELFDGGAHPQILLRLGPQISGAAALPSARRRPLAETTTWGSSAR</sequence>
<dbReference type="Pfam" id="PF00881">
    <property type="entry name" value="Nitroreductase"/>
    <property type="match status" value="1"/>
</dbReference>
<dbReference type="Proteomes" id="UP001140272">
    <property type="component" value="Unassembled WGS sequence"/>
</dbReference>
<evidence type="ECO:0000313" key="4">
    <source>
        <dbReference type="EMBL" id="ULP36778.1"/>
    </source>
</evidence>
<feature type="compositionally biased region" description="Polar residues" evidence="1">
    <location>
        <begin position="269"/>
        <end position="278"/>
    </location>
</feature>
<gene>
    <name evidence="3" type="ORF">H7H73_21760</name>
    <name evidence="4" type="ORF">MJO55_27060</name>
</gene>
<dbReference type="InterPro" id="IPR000415">
    <property type="entry name" value="Nitroreductase-like"/>
</dbReference>
<accession>A0A9X3BSR3</accession>
<feature type="region of interest" description="Disordered" evidence="1">
    <location>
        <begin position="259"/>
        <end position="278"/>
    </location>
</feature>
<keyword evidence="5" id="KW-1185">Reference proteome</keyword>
<feature type="domain" description="Nitroreductase" evidence="2">
    <location>
        <begin position="5"/>
        <end position="33"/>
    </location>
</feature>
<dbReference type="Gene3D" id="3.40.109.10">
    <property type="entry name" value="NADH Oxidase"/>
    <property type="match status" value="2"/>
</dbReference>
<reference evidence="3" key="2">
    <citation type="journal article" date="2022" name="BMC Genomics">
        <title>Comparative genome analysis of mycobacteria focusing on tRNA and non-coding RNA.</title>
        <authorList>
            <person name="Behra P.R.K."/>
            <person name="Pettersson B.M.F."/>
            <person name="Ramesh M."/>
            <person name="Das S."/>
            <person name="Dasgupta S."/>
            <person name="Kirsebom L.A."/>
        </authorList>
    </citation>
    <scope>NUCLEOTIDE SEQUENCE</scope>
    <source>
        <strain evidence="3">DSM 45406</strain>
    </source>
</reference>
<organism evidence="3 6">
    <name type="scientific">Mycolicibacterium rufum</name>
    <dbReference type="NCBI Taxonomy" id="318424"/>
    <lineage>
        <taxon>Bacteria</taxon>
        <taxon>Bacillati</taxon>
        <taxon>Actinomycetota</taxon>
        <taxon>Actinomycetes</taxon>
        <taxon>Mycobacteriales</taxon>
        <taxon>Mycobacteriaceae</taxon>
        <taxon>Mycolicibacterium</taxon>
    </lineage>
</organism>
<dbReference type="InterPro" id="IPR050627">
    <property type="entry name" value="Nitroreductase/BluB"/>
</dbReference>
<dbReference type="EMBL" id="CP092427">
    <property type="protein sequence ID" value="ULP36778.1"/>
    <property type="molecule type" value="Genomic_DNA"/>
</dbReference>
<proteinExistence type="predicted"/>
<dbReference type="EMBL" id="JACKRN010000728">
    <property type="protein sequence ID" value="MCV7072596.1"/>
    <property type="molecule type" value="Genomic_DNA"/>
</dbReference>
<evidence type="ECO:0000256" key="1">
    <source>
        <dbReference type="SAM" id="MobiDB-lite"/>
    </source>
</evidence>
<dbReference type="AlphaFoldDB" id="A0A9X3BSR3"/>
<dbReference type="PANTHER" id="PTHR23026">
    <property type="entry name" value="NADPH NITROREDUCTASE"/>
    <property type="match status" value="1"/>
</dbReference>
<dbReference type="RefSeq" id="WP_043413924.1">
    <property type="nucleotide sequence ID" value="NZ_CP092427.2"/>
</dbReference>
<evidence type="ECO:0000313" key="5">
    <source>
        <dbReference type="Proteomes" id="UP001055159"/>
    </source>
</evidence>
<dbReference type="SUPFAM" id="SSF55469">
    <property type="entry name" value="FMN-dependent nitroreductase-like"/>
    <property type="match status" value="2"/>
</dbReference>
<dbReference type="Proteomes" id="UP001055159">
    <property type="component" value="Chromosome"/>
</dbReference>
<reference evidence="3" key="1">
    <citation type="submission" date="2020-07" db="EMBL/GenBank/DDBJ databases">
        <authorList>
            <person name="Pettersson B.M.F."/>
            <person name="Behra P.R.K."/>
            <person name="Ramesh M."/>
            <person name="Das S."/>
            <person name="Dasgupta S."/>
            <person name="Kirsebom L.A."/>
        </authorList>
    </citation>
    <scope>NUCLEOTIDE SEQUENCE</scope>
    <source>
        <strain evidence="3">DSM 45406</strain>
    </source>
</reference>
<name>A0A9X3BSR3_9MYCO</name>
<evidence type="ECO:0000313" key="3">
    <source>
        <dbReference type="EMBL" id="MCV7072596.1"/>
    </source>
</evidence>
<evidence type="ECO:0000313" key="6">
    <source>
        <dbReference type="Proteomes" id="UP001140272"/>
    </source>
</evidence>
<protein>
    <submittedName>
        <fullName evidence="3">Nitroreductase family protein</fullName>
    </submittedName>
</protein>
<dbReference type="GO" id="GO:0016491">
    <property type="term" value="F:oxidoreductase activity"/>
    <property type="evidence" value="ECO:0007669"/>
    <property type="project" value="InterPro"/>
</dbReference>
<dbReference type="PANTHER" id="PTHR23026:SF123">
    <property type="entry name" value="NAD(P)H NITROREDUCTASE RV3131-RELATED"/>
    <property type="match status" value="1"/>
</dbReference>
<reference evidence="4" key="3">
    <citation type="submission" date="2022-08" db="EMBL/GenBank/DDBJ databases">
        <title>Whole genome sequencing of non-tuberculosis mycobacteria type-strains.</title>
        <authorList>
            <person name="Igarashi Y."/>
            <person name="Osugi A."/>
            <person name="Mitarai S."/>
        </authorList>
    </citation>
    <scope>NUCLEOTIDE SEQUENCE</scope>
    <source>
        <strain evidence="4">JCM 16372</strain>
    </source>
</reference>